<sequence length="84" mass="9707">MRKRPYTGNFTGPRYIRRKPQSGDVLTGVLIVPPSDTREEIRREVKAFITHEKTERTSAEQARINDRIASLTRKIARQQTGNLQ</sequence>
<evidence type="ECO:0000313" key="2">
    <source>
        <dbReference type="Proteomes" id="UP000316968"/>
    </source>
</evidence>
<dbReference type="AlphaFoldDB" id="A0A4Y6USU2"/>
<organism evidence="1 2">
    <name type="scientific">Saccharibacillus brassicae</name>
    <dbReference type="NCBI Taxonomy" id="2583377"/>
    <lineage>
        <taxon>Bacteria</taxon>
        <taxon>Bacillati</taxon>
        <taxon>Bacillota</taxon>
        <taxon>Bacilli</taxon>
        <taxon>Bacillales</taxon>
        <taxon>Paenibacillaceae</taxon>
        <taxon>Saccharibacillus</taxon>
    </lineage>
</organism>
<name>A0A4Y6USU2_SACBS</name>
<protein>
    <submittedName>
        <fullName evidence="1">Uncharacterized protein</fullName>
    </submittedName>
</protein>
<dbReference type="RefSeq" id="WP_141446107.1">
    <property type="nucleotide sequence ID" value="NZ_CP041217.1"/>
</dbReference>
<proteinExistence type="predicted"/>
<gene>
    <name evidence="1" type="ORF">FFV09_01860</name>
</gene>
<reference evidence="1 2" key="1">
    <citation type="submission" date="2019-06" db="EMBL/GenBank/DDBJ databases">
        <title>Saccharibacillus brassicae sp. nov., an endophytic bacterium isolated from Chinese cabbage seeds (Brassica pekinensis).</title>
        <authorList>
            <person name="Jiang L."/>
            <person name="Lee J."/>
            <person name="Kim S.W."/>
        </authorList>
    </citation>
    <scope>NUCLEOTIDE SEQUENCE [LARGE SCALE GENOMIC DNA]</scope>
    <source>
        <strain evidence="2">KCTC 43072 / ATSA2</strain>
    </source>
</reference>
<dbReference type="KEGG" id="saca:FFV09_01860"/>
<evidence type="ECO:0000313" key="1">
    <source>
        <dbReference type="EMBL" id="QDH19718.1"/>
    </source>
</evidence>
<dbReference type="EMBL" id="CP041217">
    <property type="protein sequence ID" value="QDH19718.1"/>
    <property type="molecule type" value="Genomic_DNA"/>
</dbReference>
<dbReference type="Proteomes" id="UP000316968">
    <property type="component" value="Chromosome"/>
</dbReference>
<keyword evidence="2" id="KW-1185">Reference proteome</keyword>
<accession>A0A4Y6USU2</accession>